<dbReference type="OrthoDB" id="2142040at2759"/>
<dbReference type="EMBL" id="PKSG01000252">
    <property type="protein sequence ID" value="POR37396.1"/>
    <property type="molecule type" value="Genomic_DNA"/>
</dbReference>
<evidence type="ECO:0000256" key="1">
    <source>
        <dbReference type="SAM" id="MobiDB-lite"/>
    </source>
</evidence>
<dbReference type="AlphaFoldDB" id="A0A2S4L4L9"/>
<comment type="caution">
    <text evidence="3">The sequence shown here is derived from an EMBL/GenBank/DDBJ whole genome shotgun (WGS) entry which is preliminary data.</text>
</comment>
<accession>A0A2S4L4L9</accession>
<evidence type="ECO:0000313" key="4">
    <source>
        <dbReference type="Proteomes" id="UP000237481"/>
    </source>
</evidence>
<dbReference type="PROSITE" id="PS50234">
    <property type="entry name" value="VWFA"/>
    <property type="match status" value="1"/>
</dbReference>
<gene>
    <name evidence="3" type="ORF">TPAR_02421</name>
</gene>
<dbReference type="PANTHER" id="PTHR34706:SF1">
    <property type="entry name" value="VWFA DOMAIN-CONTAINING PROTEIN"/>
    <property type="match status" value="1"/>
</dbReference>
<feature type="compositionally biased region" description="Polar residues" evidence="1">
    <location>
        <begin position="130"/>
        <end position="142"/>
    </location>
</feature>
<protein>
    <recommendedName>
        <fullName evidence="2">VWFA domain-containing protein</fullName>
    </recommendedName>
</protein>
<organism evidence="3 4">
    <name type="scientific">Tolypocladium paradoxum</name>
    <dbReference type="NCBI Taxonomy" id="94208"/>
    <lineage>
        <taxon>Eukaryota</taxon>
        <taxon>Fungi</taxon>
        <taxon>Dikarya</taxon>
        <taxon>Ascomycota</taxon>
        <taxon>Pezizomycotina</taxon>
        <taxon>Sordariomycetes</taxon>
        <taxon>Hypocreomycetidae</taxon>
        <taxon>Hypocreales</taxon>
        <taxon>Ophiocordycipitaceae</taxon>
        <taxon>Tolypocladium</taxon>
    </lineage>
</organism>
<feature type="compositionally biased region" description="Basic and acidic residues" evidence="1">
    <location>
        <begin position="114"/>
        <end position="124"/>
    </location>
</feature>
<feature type="compositionally biased region" description="Pro residues" evidence="1">
    <location>
        <begin position="150"/>
        <end position="160"/>
    </location>
</feature>
<evidence type="ECO:0000259" key="2">
    <source>
        <dbReference type="PROSITE" id="PS50234"/>
    </source>
</evidence>
<dbReference type="PANTHER" id="PTHR34706">
    <property type="entry name" value="SLR1338 PROTEIN"/>
    <property type="match status" value="1"/>
</dbReference>
<dbReference type="Gene3D" id="3.40.50.410">
    <property type="entry name" value="von Willebrand factor, type A domain"/>
    <property type="match status" value="1"/>
</dbReference>
<dbReference type="InterPro" id="IPR002035">
    <property type="entry name" value="VWF_A"/>
</dbReference>
<sequence length="416" mass="46280">HDEFQSGTFFVYIKQRVRERCLNRRQKWDRTCDFHYIFVIGQPHHCFLPAPTHRYRCATLFLRLLPSKARVCTASAKILELYRYSFESRCAGTMDKFLGRAKDKLSRSMSSASDKNKDGADGKRGLAASNPYSDGHASTSHSPVEKDDAPPPYTVACPPPTFAAAAPPASEYTMDNIQNQEDPHYFLYLFDTVFLIDDSTSMLGARWREVKAALRQITPVCTSHDDDGIDVHFMNHKSPGGRAEGKASGGYYDITEAAAVEQLFASVRPYGPTPTRGRLEDILGPYLVQLRAAEDVRDVKPLNVIVLTDGMPGPQWADGSNPHMPEPAIVHFARELDRLRAPLYQVGIQFIQVGNNAGATAMLEALDDGLPRRYKCRDIADTLKFGQGGYTTLTADQILKAVLGGVNKRLDNQRGH</sequence>
<feature type="non-terminal residue" evidence="3">
    <location>
        <position position="1"/>
    </location>
</feature>
<dbReference type="InterPro" id="IPR036465">
    <property type="entry name" value="vWFA_dom_sf"/>
</dbReference>
<dbReference type="SUPFAM" id="SSF53300">
    <property type="entry name" value="vWA-like"/>
    <property type="match status" value="1"/>
</dbReference>
<proteinExistence type="predicted"/>
<dbReference type="Proteomes" id="UP000237481">
    <property type="component" value="Unassembled WGS sequence"/>
</dbReference>
<evidence type="ECO:0000313" key="3">
    <source>
        <dbReference type="EMBL" id="POR37396.1"/>
    </source>
</evidence>
<feature type="domain" description="VWFA" evidence="2">
    <location>
        <begin position="191"/>
        <end position="366"/>
    </location>
</feature>
<dbReference type="STRING" id="94208.A0A2S4L4L9"/>
<feature type="region of interest" description="Disordered" evidence="1">
    <location>
        <begin position="108"/>
        <end position="160"/>
    </location>
</feature>
<reference evidence="3 4" key="1">
    <citation type="submission" date="2018-01" db="EMBL/GenBank/DDBJ databases">
        <title>Harnessing the power of phylogenomics to disentangle the directionality and signatures of interkingdom host jumping in the parasitic fungal genus Tolypocladium.</title>
        <authorList>
            <person name="Quandt C.A."/>
            <person name="Patterson W."/>
            <person name="Spatafora J.W."/>
        </authorList>
    </citation>
    <scope>NUCLEOTIDE SEQUENCE [LARGE SCALE GENOMIC DNA]</scope>
    <source>
        <strain evidence="3 4">NRBC 100945</strain>
    </source>
</reference>
<name>A0A2S4L4L9_9HYPO</name>
<keyword evidence="4" id="KW-1185">Reference proteome</keyword>